<dbReference type="Pfam" id="PF12937">
    <property type="entry name" value="F-box-like"/>
    <property type="match status" value="1"/>
</dbReference>
<proteinExistence type="predicted"/>
<name>A0A8I6XGM2_HORVV</name>
<evidence type="ECO:0000259" key="2">
    <source>
        <dbReference type="PROSITE" id="PS50181"/>
    </source>
</evidence>
<dbReference type="PANTHER" id="PTHR34591:SF61">
    <property type="entry name" value="F-BOX DOMAIN-CONTAINING PROTEIN"/>
    <property type="match status" value="1"/>
</dbReference>
<dbReference type="OrthoDB" id="591557at2759"/>
<dbReference type="Proteomes" id="UP000011116">
    <property type="component" value="Chromosome 4H"/>
</dbReference>
<evidence type="ECO:0000313" key="4">
    <source>
        <dbReference type="Proteomes" id="UP000011116"/>
    </source>
</evidence>
<dbReference type="SMART" id="SM00256">
    <property type="entry name" value="FBOX"/>
    <property type="match status" value="1"/>
</dbReference>
<dbReference type="InterPro" id="IPR005174">
    <property type="entry name" value="KIB1-4_b-propeller"/>
</dbReference>
<sequence length="465" mass="52282">MSDAQEAAAAAQTLAEGASAQTLAEGAAANAKSLPTMSPMDRLPMELLAEILRCLPPRGIATCRAVRKGWRAAVDSNGLMLAVEHRVPRRMGGIVANFSHEDRPYFLSCGAAPPGIGHDAAAFNLMMPLEMCRGWGRAVLDHRGGLLLCEGQRAMYVCNPATRRRAELPPLPSDGPGAYYLLFDPTVSLHYKVFFFPEPSRHGQPPTEWPPSSYTVQAYCSRSGQWDDMTFLRQGDATTMALWADRINERKRHAVYWRGAFYLHCPTGSIIRFSLEEKIYLVIRSPEVVAMPNITVCEPEMHLGKSKHGVCCTAIYGSQLQAWVLHEESKPLLVHEWVLKCHFVLLPSFERYCTKVQRLGGIEDNEWDSSDDSEEDEEAPELDEDMEQYIRFTNAIRFMGYHPNKEIAFLVTCDLGFAYYLGTSKWRYLGSLYPEECSNPEYVALKKSFIYTPCMDDLLPTCNEP</sequence>
<dbReference type="PANTHER" id="PTHR34591">
    <property type="entry name" value="OS03G0653100 PROTEIN-RELATED"/>
    <property type="match status" value="1"/>
</dbReference>
<reference evidence="3" key="3">
    <citation type="submission" date="2022-01" db="UniProtKB">
        <authorList>
            <consortium name="EnsemblPlants"/>
        </authorList>
    </citation>
    <scope>IDENTIFICATION</scope>
    <source>
        <strain evidence="3">subsp. vulgare</strain>
    </source>
</reference>
<dbReference type="Pfam" id="PF03478">
    <property type="entry name" value="Beta-prop_KIB1-4"/>
    <property type="match status" value="1"/>
</dbReference>
<dbReference type="EnsemblPlants" id="HORVU.MOREX.r3.4HG0414920.1">
    <property type="protein sequence ID" value="HORVU.MOREX.r3.4HG0414920.1"/>
    <property type="gene ID" value="HORVU.MOREX.r3.4HG0414920"/>
</dbReference>
<feature type="domain" description="F-box" evidence="2">
    <location>
        <begin position="37"/>
        <end position="83"/>
    </location>
</feature>
<dbReference type="RefSeq" id="XP_044983262.1">
    <property type="nucleotide sequence ID" value="XM_045127327.1"/>
</dbReference>
<dbReference type="Gramene" id="HORVU.MOREX.r3.4HG0414920.1">
    <property type="protein sequence ID" value="HORVU.MOREX.r3.4HG0414920.1"/>
    <property type="gene ID" value="HORVU.MOREX.r3.4HG0414920"/>
</dbReference>
<dbReference type="AlphaFoldDB" id="A0A8I6XGM2"/>
<dbReference type="Gramene" id="HORVU.MOREX.r2.4HG0345740.1">
    <property type="protein sequence ID" value="HORVU.MOREX.r2.4HG0345740.1"/>
    <property type="gene ID" value="HORVU.MOREX.r2.4HG0345740"/>
</dbReference>
<evidence type="ECO:0000256" key="1">
    <source>
        <dbReference type="SAM" id="MobiDB-lite"/>
    </source>
</evidence>
<reference evidence="4" key="1">
    <citation type="journal article" date="2012" name="Nature">
        <title>A physical, genetic and functional sequence assembly of the barley genome.</title>
        <authorList>
            <consortium name="The International Barley Genome Sequencing Consortium"/>
            <person name="Mayer K.F."/>
            <person name="Waugh R."/>
            <person name="Brown J.W."/>
            <person name="Schulman A."/>
            <person name="Langridge P."/>
            <person name="Platzer M."/>
            <person name="Fincher G.B."/>
            <person name="Muehlbauer G.J."/>
            <person name="Sato K."/>
            <person name="Close T.J."/>
            <person name="Wise R.P."/>
            <person name="Stein N."/>
        </authorList>
    </citation>
    <scope>NUCLEOTIDE SEQUENCE [LARGE SCALE GENOMIC DNA]</scope>
    <source>
        <strain evidence="4">cv. Morex</strain>
    </source>
</reference>
<reference evidence="3" key="2">
    <citation type="submission" date="2020-10" db="EMBL/GenBank/DDBJ databases">
        <authorList>
            <person name="Scholz U."/>
            <person name="Mascher M."/>
            <person name="Fiebig A."/>
        </authorList>
    </citation>
    <scope>NUCLEOTIDE SEQUENCE [LARGE SCALE GENOMIC DNA]</scope>
    <source>
        <strain evidence="3">cv. Morex</strain>
    </source>
</reference>
<dbReference type="PROSITE" id="PS50181">
    <property type="entry name" value="FBOX"/>
    <property type="match status" value="1"/>
</dbReference>
<accession>A0A8I6XGM2</accession>
<protein>
    <recommendedName>
        <fullName evidence="2">F-box domain-containing protein</fullName>
    </recommendedName>
</protein>
<keyword evidence="4" id="KW-1185">Reference proteome</keyword>
<organism evidence="3 4">
    <name type="scientific">Hordeum vulgare subsp. vulgare</name>
    <name type="common">Domesticated barley</name>
    <dbReference type="NCBI Taxonomy" id="112509"/>
    <lineage>
        <taxon>Eukaryota</taxon>
        <taxon>Viridiplantae</taxon>
        <taxon>Streptophyta</taxon>
        <taxon>Embryophyta</taxon>
        <taxon>Tracheophyta</taxon>
        <taxon>Spermatophyta</taxon>
        <taxon>Magnoliopsida</taxon>
        <taxon>Liliopsida</taxon>
        <taxon>Poales</taxon>
        <taxon>Poaceae</taxon>
        <taxon>BOP clade</taxon>
        <taxon>Pooideae</taxon>
        <taxon>Triticodae</taxon>
        <taxon>Triticeae</taxon>
        <taxon>Hordeinae</taxon>
        <taxon>Hordeum</taxon>
    </lineage>
</organism>
<dbReference type="InterPro" id="IPR001810">
    <property type="entry name" value="F-box_dom"/>
</dbReference>
<gene>
    <name evidence="3" type="primary">LOC123449950</name>
</gene>
<dbReference type="Gene3D" id="1.20.1280.50">
    <property type="match status" value="1"/>
</dbReference>
<dbReference type="KEGG" id="hvg:123449950"/>
<feature type="region of interest" description="Disordered" evidence="1">
    <location>
        <begin position="364"/>
        <end position="383"/>
    </location>
</feature>
<dbReference type="InterPro" id="IPR036047">
    <property type="entry name" value="F-box-like_dom_sf"/>
</dbReference>
<dbReference type="GeneID" id="123449950"/>
<dbReference type="SUPFAM" id="SSF81383">
    <property type="entry name" value="F-box domain"/>
    <property type="match status" value="1"/>
</dbReference>
<evidence type="ECO:0000313" key="3">
    <source>
        <dbReference type="EnsemblPlants" id="HORVU.MOREX.r3.4HG0414920.1"/>
    </source>
</evidence>